<comment type="caution">
    <text evidence="2">The sequence shown here is derived from an EMBL/GenBank/DDBJ whole genome shotgun (WGS) entry which is preliminary data.</text>
</comment>
<proteinExistence type="predicted"/>
<evidence type="ECO:0000256" key="1">
    <source>
        <dbReference type="SAM" id="MobiDB-lite"/>
    </source>
</evidence>
<keyword evidence="3" id="KW-1185">Reference proteome</keyword>
<sequence length="410" mass="44703">MGAKTTSTGRRGQAQKSSVEDSLSTSPKRDLLACSVACRNWHTVARAHVFRDVAFVVRAPHARKERKPLADFDRFLLDQPAAAAAIHSLRLAFPHESDLSLLEQVCVHDVAAVLGRMPQLARLHLRNVYLARNPDCTIDAPARRFALAELKVEYSSDQQKQVVEDDTEAMLQSGLFSRADTLHISSGWNRSFKMIPDLDRDDPPCDLAVDRLVVERAGSGPSVLTALRNTKSLEHLRALEVVVARPGIDGPDLLLKAPRFIALVAPQLEHRTIRLQRAQIACGTAVLDVSAFAQLRTLTLGIVLPRSIHSSDRALEHVLRSYPLPQLSRLGARPALLPAAAALARGAPTSQHAPAPPRAQPAIGPVFREDHHGRGAQAAGPRPTVVDGRAATSARRGRSPARRYCRAVRP</sequence>
<organism evidence="2 3">
    <name type="scientific">Phanerochaete sordida</name>
    <dbReference type="NCBI Taxonomy" id="48140"/>
    <lineage>
        <taxon>Eukaryota</taxon>
        <taxon>Fungi</taxon>
        <taxon>Dikarya</taxon>
        <taxon>Basidiomycota</taxon>
        <taxon>Agaricomycotina</taxon>
        <taxon>Agaricomycetes</taxon>
        <taxon>Polyporales</taxon>
        <taxon>Phanerochaetaceae</taxon>
        <taxon>Phanerochaete</taxon>
    </lineage>
</organism>
<evidence type="ECO:0000313" key="2">
    <source>
        <dbReference type="EMBL" id="GJF00190.1"/>
    </source>
</evidence>
<evidence type="ECO:0000313" key="3">
    <source>
        <dbReference type="Proteomes" id="UP000703269"/>
    </source>
</evidence>
<dbReference type="EMBL" id="BPQB01000138">
    <property type="protein sequence ID" value="GJF00190.1"/>
    <property type="molecule type" value="Genomic_DNA"/>
</dbReference>
<name>A0A9P3GWF4_9APHY</name>
<reference evidence="2 3" key="1">
    <citation type="submission" date="2021-08" db="EMBL/GenBank/DDBJ databases">
        <title>Draft Genome Sequence of Phanerochaete sordida strain YK-624.</title>
        <authorList>
            <person name="Mori T."/>
            <person name="Dohra H."/>
            <person name="Suzuki T."/>
            <person name="Kawagishi H."/>
            <person name="Hirai H."/>
        </authorList>
    </citation>
    <scope>NUCLEOTIDE SEQUENCE [LARGE SCALE GENOMIC DNA]</scope>
    <source>
        <strain evidence="2 3">YK-624</strain>
    </source>
</reference>
<protein>
    <recommendedName>
        <fullName evidence="4">F-box domain-containing protein</fullName>
    </recommendedName>
</protein>
<dbReference type="Proteomes" id="UP000703269">
    <property type="component" value="Unassembled WGS sequence"/>
</dbReference>
<feature type="compositionally biased region" description="Basic residues" evidence="1">
    <location>
        <begin position="395"/>
        <end position="410"/>
    </location>
</feature>
<feature type="region of interest" description="Disordered" evidence="1">
    <location>
        <begin position="347"/>
        <end position="410"/>
    </location>
</feature>
<accession>A0A9P3GWF4</accession>
<dbReference type="AlphaFoldDB" id="A0A9P3GWF4"/>
<gene>
    <name evidence="2" type="ORF">PsYK624_164690</name>
</gene>
<evidence type="ECO:0008006" key="4">
    <source>
        <dbReference type="Google" id="ProtNLM"/>
    </source>
</evidence>
<feature type="region of interest" description="Disordered" evidence="1">
    <location>
        <begin position="1"/>
        <end position="22"/>
    </location>
</feature>